<keyword evidence="3 6" id="KW-1133">Transmembrane helix</keyword>
<organism evidence="8 9">
    <name type="scientific">Streptomyces rameus</name>
    <dbReference type="NCBI Taxonomy" id="68261"/>
    <lineage>
        <taxon>Bacteria</taxon>
        <taxon>Bacillati</taxon>
        <taxon>Actinomycetota</taxon>
        <taxon>Actinomycetes</taxon>
        <taxon>Kitasatosporales</taxon>
        <taxon>Streptomycetaceae</taxon>
        <taxon>Streptomyces</taxon>
    </lineage>
</organism>
<feature type="transmembrane region" description="Helical" evidence="6">
    <location>
        <begin position="50"/>
        <end position="69"/>
    </location>
</feature>
<reference evidence="9" key="1">
    <citation type="journal article" date="2019" name="Int. J. Syst. Evol. Microbiol.">
        <title>The Global Catalogue of Microorganisms (GCM) 10K type strain sequencing project: providing services to taxonomists for standard genome sequencing and annotation.</title>
        <authorList>
            <consortium name="The Broad Institute Genomics Platform"/>
            <consortium name="The Broad Institute Genome Sequencing Center for Infectious Disease"/>
            <person name="Wu L."/>
            <person name="Ma J."/>
        </authorList>
    </citation>
    <scope>NUCLEOTIDE SEQUENCE [LARGE SCALE GENOMIC DNA]</scope>
    <source>
        <strain evidence="9">JCM 11574</strain>
    </source>
</reference>
<dbReference type="SMART" id="SM00752">
    <property type="entry name" value="HTTM"/>
    <property type="match status" value="1"/>
</dbReference>
<evidence type="ECO:0000256" key="2">
    <source>
        <dbReference type="ARBA" id="ARBA00022692"/>
    </source>
</evidence>
<sequence>MGSDQISPVAPADPAGHRPTGNATASAAARWFGDRIAAVTELATGRPVSLYGASVLRIGYGLLYLAFLVREFPHRDEIWGPDSPWTPALARQLFDQTGWHSILTLSDSRVYFELCYALALVTSALFLLGWRTRAMSVLFAVVVTSFHSRAIFMTDGGDNLLQLMSLYLVLTACGRRWSLDARRRRLKAAGAGDGPREVRGDRARPLQEARTTLTTVVHNCGMFVIAAQVCFLYGSAGLYKVQGASWGAGTALHYVLNLELFRPWPALSHLVDGHTVLIAVAGYLTVLLQVAFPFVLFGRLKYPVLLMLLGMHAGIAVLMGLPLFSGAMIVADAVFLPDRFYALLPGLCRRAAHRTGRPRTPSARPASVPAQGGPAL</sequence>
<dbReference type="InterPro" id="IPR052964">
    <property type="entry name" value="Sporulation_signal_mat"/>
</dbReference>
<feature type="transmembrane region" description="Helical" evidence="6">
    <location>
        <begin position="110"/>
        <end position="130"/>
    </location>
</feature>
<keyword evidence="9" id="KW-1185">Reference proteome</keyword>
<keyword evidence="4 6" id="KW-0472">Membrane</keyword>
<evidence type="ECO:0000256" key="1">
    <source>
        <dbReference type="ARBA" id="ARBA00004127"/>
    </source>
</evidence>
<proteinExistence type="predicted"/>
<feature type="region of interest" description="Disordered" evidence="5">
    <location>
        <begin position="353"/>
        <end position="376"/>
    </location>
</feature>
<evidence type="ECO:0000256" key="6">
    <source>
        <dbReference type="SAM" id="Phobius"/>
    </source>
</evidence>
<feature type="transmembrane region" description="Helical" evidence="6">
    <location>
        <begin position="216"/>
        <end position="236"/>
    </location>
</feature>
<dbReference type="PANTHER" id="PTHR39535">
    <property type="entry name" value="SPORULATION-DELAYING PROTEIN SDPB"/>
    <property type="match status" value="1"/>
</dbReference>
<comment type="caution">
    <text evidence="8">The sequence shown here is derived from an EMBL/GenBank/DDBJ whole genome shotgun (WGS) entry which is preliminary data.</text>
</comment>
<protein>
    <submittedName>
        <fullName evidence="8">HTTM domain-containing protein</fullName>
    </submittedName>
</protein>
<dbReference type="RefSeq" id="WP_345049212.1">
    <property type="nucleotide sequence ID" value="NZ_BAAAVM010000025.1"/>
</dbReference>
<feature type="transmembrane region" description="Helical" evidence="6">
    <location>
        <begin position="276"/>
        <end position="297"/>
    </location>
</feature>
<dbReference type="PANTHER" id="PTHR39535:SF2">
    <property type="entry name" value="HTTM DOMAIN-CONTAINING PROTEIN"/>
    <property type="match status" value="1"/>
</dbReference>
<dbReference type="InterPro" id="IPR011020">
    <property type="entry name" value="HTTM-like"/>
</dbReference>
<evidence type="ECO:0000259" key="7">
    <source>
        <dbReference type="SMART" id="SM00752"/>
    </source>
</evidence>
<feature type="transmembrane region" description="Helical" evidence="6">
    <location>
        <begin position="160"/>
        <end position="177"/>
    </location>
</feature>
<name>A0ABP6N5B8_9ACTN</name>
<evidence type="ECO:0000313" key="9">
    <source>
        <dbReference type="Proteomes" id="UP001500893"/>
    </source>
</evidence>
<comment type="subcellular location">
    <subcellularLocation>
        <location evidence="1">Endomembrane system</location>
        <topology evidence="1">Multi-pass membrane protein</topology>
    </subcellularLocation>
</comment>
<evidence type="ECO:0000256" key="4">
    <source>
        <dbReference type="ARBA" id="ARBA00023136"/>
    </source>
</evidence>
<feature type="region of interest" description="Disordered" evidence="5">
    <location>
        <begin position="1"/>
        <end position="22"/>
    </location>
</feature>
<feature type="transmembrane region" description="Helical" evidence="6">
    <location>
        <begin position="304"/>
        <end position="331"/>
    </location>
</feature>
<evidence type="ECO:0000256" key="5">
    <source>
        <dbReference type="SAM" id="MobiDB-lite"/>
    </source>
</evidence>
<feature type="domain" description="HTTM-like" evidence="7">
    <location>
        <begin position="45"/>
        <end position="340"/>
    </location>
</feature>
<dbReference type="Proteomes" id="UP001500893">
    <property type="component" value="Unassembled WGS sequence"/>
</dbReference>
<evidence type="ECO:0000256" key="3">
    <source>
        <dbReference type="ARBA" id="ARBA00022989"/>
    </source>
</evidence>
<gene>
    <name evidence="8" type="ORF">GCM10010521_20980</name>
</gene>
<keyword evidence="2 6" id="KW-0812">Transmembrane</keyword>
<evidence type="ECO:0000313" key="8">
    <source>
        <dbReference type="EMBL" id="GAA3134897.1"/>
    </source>
</evidence>
<accession>A0ABP6N5B8</accession>
<dbReference type="EMBL" id="BAAAVM010000025">
    <property type="protein sequence ID" value="GAA3134897.1"/>
    <property type="molecule type" value="Genomic_DNA"/>
</dbReference>